<name>A0A2K2DRT2_BRADI</name>
<reference evidence="1" key="2">
    <citation type="submission" date="2017-06" db="EMBL/GenBank/DDBJ databases">
        <title>WGS assembly of Brachypodium distachyon.</title>
        <authorList>
            <consortium name="The International Brachypodium Initiative"/>
            <person name="Lucas S."/>
            <person name="Harmon-Smith M."/>
            <person name="Lail K."/>
            <person name="Tice H."/>
            <person name="Grimwood J."/>
            <person name="Bruce D."/>
            <person name="Barry K."/>
            <person name="Shu S."/>
            <person name="Lindquist E."/>
            <person name="Wang M."/>
            <person name="Pitluck S."/>
            <person name="Vogel J.P."/>
            <person name="Garvin D.F."/>
            <person name="Mockler T.C."/>
            <person name="Schmutz J."/>
            <person name="Rokhsar D."/>
            <person name="Bevan M.W."/>
        </authorList>
    </citation>
    <scope>NUCLEOTIDE SEQUENCE</scope>
    <source>
        <strain evidence="1">Bd21</strain>
    </source>
</reference>
<gene>
    <name evidence="1" type="ORF">BRADI_1g56628v3</name>
</gene>
<evidence type="ECO:0000313" key="2">
    <source>
        <dbReference type="EnsemblPlants" id="PNT76989"/>
    </source>
</evidence>
<dbReference type="InParanoid" id="A0A2K2DRT2"/>
<dbReference type="Gramene" id="PNT76989">
    <property type="protein sequence ID" value="PNT76989"/>
    <property type="gene ID" value="BRADI_1g56628v3"/>
</dbReference>
<sequence>MPEKSVSNIHEQIAKGSGAVCWAIWKTPNVVCFGKKVIHHPTSVVFLLCSFLQYWAALATEGSEDEAGDRGWRDWTYASYDQAASTPPGESAAD</sequence>
<organism evidence="1">
    <name type="scientific">Brachypodium distachyon</name>
    <name type="common">Purple false brome</name>
    <name type="synonym">Trachynia distachya</name>
    <dbReference type="NCBI Taxonomy" id="15368"/>
    <lineage>
        <taxon>Eukaryota</taxon>
        <taxon>Viridiplantae</taxon>
        <taxon>Streptophyta</taxon>
        <taxon>Embryophyta</taxon>
        <taxon>Tracheophyta</taxon>
        <taxon>Spermatophyta</taxon>
        <taxon>Magnoliopsida</taxon>
        <taxon>Liliopsida</taxon>
        <taxon>Poales</taxon>
        <taxon>Poaceae</taxon>
        <taxon>BOP clade</taxon>
        <taxon>Pooideae</taxon>
        <taxon>Stipodae</taxon>
        <taxon>Brachypodieae</taxon>
        <taxon>Brachypodium</taxon>
    </lineage>
</organism>
<accession>A0A2K2DRT2</accession>
<protein>
    <submittedName>
        <fullName evidence="1 2">Uncharacterized protein</fullName>
    </submittedName>
</protein>
<dbReference type="OrthoDB" id="696704at2759"/>
<evidence type="ECO:0000313" key="3">
    <source>
        <dbReference type="Proteomes" id="UP000008810"/>
    </source>
</evidence>
<reference evidence="1 2" key="1">
    <citation type="journal article" date="2010" name="Nature">
        <title>Genome sequencing and analysis of the model grass Brachypodium distachyon.</title>
        <authorList>
            <consortium name="International Brachypodium Initiative"/>
        </authorList>
    </citation>
    <scope>NUCLEOTIDE SEQUENCE [LARGE SCALE GENOMIC DNA]</scope>
    <source>
        <strain evidence="1 2">Bd21</strain>
    </source>
</reference>
<dbReference type="EnsemblPlants" id="PNT76989">
    <property type="protein sequence ID" value="PNT76989"/>
    <property type="gene ID" value="BRADI_1g56628v3"/>
</dbReference>
<dbReference type="EMBL" id="CM000880">
    <property type="protein sequence ID" value="PNT76989.1"/>
    <property type="molecule type" value="Genomic_DNA"/>
</dbReference>
<dbReference type="AlphaFoldDB" id="A0A2K2DRT2"/>
<evidence type="ECO:0000313" key="1">
    <source>
        <dbReference type="EMBL" id="PNT76989.1"/>
    </source>
</evidence>
<dbReference type="Proteomes" id="UP000008810">
    <property type="component" value="Chromosome 1"/>
</dbReference>
<keyword evidence="3" id="KW-1185">Reference proteome</keyword>
<proteinExistence type="predicted"/>
<reference evidence="2" key="3">
    <citation type="submission" date="2018-08" db="UniProtKB">
        <authorList>
            <consortium name="EnsemblPlants"/>
        </authorList>
    </citation>
    <scope>IDENTIFICATION</scope>
    <source>
        <strain evidence="2">cv. Bd21</strain>
    </source>
</reference>